<dbReference type="SUPFAM" id="SSF55920">
    <property type="entry name" value="Creatinase/aminopeptidase"/>
    <property type="match status" value="1"/>
</dbReference>
<evidence type="ECO:0000256" key="7">
    <source>
        <dbReference type="RuleBase" id="RU003653"/>
    </source>
</evidence>
<dbReference type="InterPro" id="IPR001714">
    <property type="entry name" value="Pept_M24_MAP"/>
</dbReference>
<keyword evidence="3 6" id="KW-0645">Protease</keyword>
<dbReference type="PANTHER" id="PTHR43330:SF27">
    <property type="entry name" value="METHIONINE AMINOPEPTIDASE"/>
    <property type="match status" value="1"/>
</dbReference>
<accession>A0ABT0MC19</accession>
<evidence type="ECO:0000256" key="2">
    <source>
        <dbReference type="ARBA" id="ARBA00022438"/>
    </source>
</evidence>
<evidence type="ECO:0000256" key="4">
    <source>
        <dbReference type="ARBA" id="ARBA00022723"/>
    </source>
</evidence>
<dbReference type="Gene3D" id="3.90.230.10">
    <property type="entry name" value="Creatinase/methionine aminopeptidase superfamily"/>
    <property type="match status" value="1"/>
</dbReference>
<dbReference type="NCBIfam" id="TIGR00500">
    <property type="entry name" value="met_pdase_I"/>
    <property type="match status" value="1"/>
</dbReference>
<reference evidence="9 10" key="1">
    <citation type="submission" date="2022-05" db="EMBL/GenBank/DDBJ databases">
        <title>Sporolactobacillus sp nov CPB3-1, isolated from tree bark (Mangifera indica L.).</title>
        <authorList>
            <person name="Phuengjayaem S."/>
            <person name="Tanasupawat S."/>
        </authorList>
    </citation>
    <scope>NUCLEOTIDE SEQUENCE [LARGE SCALE GENOMIC DNA]</scope>
    <source>
        <strain evidence="9 10">CPB3-1</strain>
    </source>
</reference>
<dbReference type="Proteomes" id="UP001203004">
    <property type="component" value="Unassembled WGS sequence"/>
</dbReference>
<dbReference type="PRINTS" id="PR00599">
    <property type="entry name" value="MAPEPTIDASE"/>
</dbReference>
<comment type="similarity">
    <text evidence="6">Belongs to the peptidase M24A family. Methionine aminopeptidase type 1 subfamily.</text>
</comment>
<comment type="caution">
    <text evidence="9">The sequence shown here is derived from an EMBL/GenBank/DDBJ whole genome shotgun (WGS) entry which is preliminary data.</text>
</comment>
<dbReference type="HAMAP" id="MF_01974">
    <property type="entry name" value="MetAP_1"/>
    <property type="match status" value="1"/>
</dbReference>
<evidence type="ECO:0000256" key="5">
    <source>
        <dbReference type="ARBA" id="ARBA00022801"/>
    </source>
</evidence>
<evidence type="ECO:0000256" key="1">
    <source>
        <dbReference type="ARBA" id="ARBA00002521"/>
    </source>
</evidence>
<comment type="cofactor">
    <cofactor evidence="6">
        <name>Co(2+)</name>
        <dbReference type="ChEBI" id="CHEBI:48828"/>
    </cofactor>
    <cofactor evidence="6">
        <name>Zn(2+)</name>
        <dbReference type="ChEBI" id="CHEBI:29105"/>
    </cofactor>
    <cofactor evidence="6">
        <name>Mn(2+)</name>
        <dbReference type="ChEBI" id="CHEBI:29035"/>
    </cofactor>
    <cofactor evidence="6">
        <name>Fe(2+)</name>
        <dbReference type="ChEBI" id="CHEBI:29033"/>
    </cofactor>
    <text evidence="6">Binds 2 divalent metal cations per subunit. Has a high-affinity and a low affinity metal-binding site. The true nature of the physiological cofactor is under debate. The enzyme is active with cobalt, zinc, manganese or divalent iron ions. Most likely, methionine aminopeptidases function as mononuclear Fe(2+)-metalloproteases under physiological conditions, and the catalytically relevant metal-binding site has been assigned to the histidine-containing high-affinity site.</text>
</comment>
<keyword evidence="10" id="KW-1185">Reference proteome</keyword>
<feature type="binding site" evidence="6">
    <location>
        <position position="77"/>
    </location>
    <ligand>
        <name>substrate</name>
    </ligand>
</feature>
<dbReference type="Pfam" id="PF00557">
    <property type="entry name" value="Peptidase_M24"/>
    <property type="match status" value="1"/>
</dbReference>
<feature type="binding site" evidence="6">
    <location>
        <position position="233"/>
    </location>
    <ligand>
        <name>a divalent metal cation</name>
        <dbReference type="ChEBI" id="CHEBI:60240"/>
        <label>1</label>
    </ligand>
</feature>
<keyword evidence="4 6" id="KW-0479">Metal-binding</keyword>
<evidence type="ECO:0000313" key="10">
    <source>
        <dbReference type="Proteomes" id="UP001203004"/>
    </source>
</evidence>
<gene>
    <name evidence="6 9" type="primary">map</name>
    <name evidence="9" type="ORF">M3N64_10825</name>
</gene>
<keyword evidence="5 6" id="KW-0378">Hydrolase</keyword>
<comment type="function">
    <text evidence="1 6">Removes the N-terminal methionine from nascent proteins. The N-terminal methionine is often cleaved when the second residue in the primary sequence is small and uncharged (Met-Ala-, Cys, Gly, Pro, Ser, Thr, or Val). Requires deformylation of the N(alpha)-formylated initiator methionine before it can be hydrolyzed.</text>
</comment>
<comment type="subunit">
    <text evidence="6">Monomer.</text>
</comment>
<organism evidence="9 10">
    <name type="scientific">Sporolactobacillus mangiferae</name>
    <dbReference type="NCBI Taxonomy" id="2940498"/>
    <lineage>
        <taxon>Bacteria</taxon>
        <taxon>Bacillati</taxon>
        <taxon>Bacillota</taxon>
        <taxon>Bacilli</taxon>
        <taxon>Bacillales</taxon>
        <taxon>Sporolactobacillaceae</taxon>
        <taxon>Sporolactobacillus</taxon>
    </lineage>
</organism>
<evidence type="ECO:0000259" key="8">
    <source>
        <dbReference type="Pfam" id="PF00557"/>
    </source>
</evidence>
<feature type="binding site" evidence="6">
    <location>
        <position position="105"/>
    </location>
    <ligand>
        <name>a divalent metal cation</name>
        <dbReference type="ChEBI" id="CHEBI:60240"/>
        <label>1</label>
    </ligand>
</feature>
<dbReference type="InterPro" id="IPR036005">
    <property type="entry name" value="Creatinase/aminopeptidase-like"/>
</dbReference>
<feature type="binding site" evidence="6">
    <location>
        <position position="94"/>
    </location>
    <ligand>
        <name>a divalent metal cation</name>
        <dbReference type="ChEBI" id="CHEBI:60240"/>
        <label>1</label>
    </ligand>
</feature>
<evidence type="ECO:0000256" key="3">
    <source>
        <dbReference type="ARBA" id="ARBA00022670"/>
    </source>
</evidence>
<sequence length="249" mass="27397">MITRKTIEEIDKIRIAGKIVAQTLEKLRQTIRPGISTIELDTLAERLIRDAGAEPSFKGYDGFPNSICASVNDQVAHGMPGSYVLRDGDMVSIDIGAEYEDFHADSAWTFPVGTLSETAQQLLKTTEMSLYRGIAEAKPGNRLSDISHAIQRCAESGGFSVVRELTGHGVGRELHEPPDVPNYGRPGRGPVLKPGMVLAIEPLINEGSRDIWMVEDDNWTLMTQDGRPCAHVEHTIVITEYGNEILTKQ</sequence>
<evidence type="ECO:0000313" key="9">
    <source>
        <dbReference type="EMBL" id="MCL1632411.1"/>
    </source>
</evidence>
<protein>
    <recommendedName>
        <fullName evidence="6 7">Methionine aminopeptidase</fullName>
        <shortName evidence="6">MAP</shortName>
        <shortName evidence="6">MetAP</shortName>
        <ecNumber evidence="6 7">3.4.11.18</ecNumber>
    </recommendedName>
    <alternativeName>
        <fullName evidence="6">Peptidase M</fullName>
    </alternativeName>
</protein>
<dbReference type="EMBL" id="JAMAST010000014">
    <property type="protein sequence ID" value="MCL1632411.1"/>
    <property type="molecule type" value="Genomic_DNA"/>
</dbReference>
<feature type="domain" description="Peptidase M24" evidence="8">
    <location>
        <begin position="12"/>
        <end position="240"/>
    </location>
</feature>
<feature type="binding site" evidence="6">
    <location>
        <position position="233"/>
    </location>
    <ligand>
        <name>a divalent metal cation</name>
        <dbReference type="ChEBI" id="CHEBI:60240"/>
        <label>2</label>
        <note>catalytic</note>
    </ligand>
</feature>
<name>A0ABT0MC19_9BACL</name>
<comment type="catalytic activity">
    <reaction evidence="6 7">
        <text>Release of N-terminal amino acids, preferentially methionine, from peptides and arylamides.</text>
        <dbReference type="EC" id="3.4.11.18"/>
    </reaction>
</comment>
<keyword evidence="2 6" id="KW-0031">Aminopeptidase</keyword>
<dbReference type="InterPro" id="IPR002467">
    <property type="entry name" value="Pept_M24A_MAP1"/>
</dbReference>
<feature type="binding site" evidence="6">
    <location>
        <position position="105"/>
    </location>
    <ligand>
        <name>a divalent metal cation</name>
        <dbReference type="ChEBI" id="CHEBI:60240"/>
        <label>2</label>
        <note>catalytic</note>
    </ligand>
</feature>
<dbReference type="InterPro" id="IPR000994">
    <property type="entry name" value="Pept_M24"/>
</dbReference>
<feature type="binding site" evidence="6">
    <location>
        <position position="201"/>
    </location>
    <ligand>
        <name>a divalent metal cation</name>
        <dbReference type="ChEBI" id="CHEBI:60240"/>
        <label>2</label>
        <note>catalytic</note>
    </ligand>
</feature>
<dbReference type="CDD" id="cd01086">
    <property type="entry name" value="MetAP1"/>
    <property type="match status" value="1"/>
</dbReference>
<dbReference type="PANTHER" id="PTHR43330">
    <property type="entry name" value="METHIONINE AMINOPEPTIDASE"/>
    <property type="match status" value="1"/>
</dbReference>
<feature type="binding site" evidence="6">
    <location>
        <position position="168"/>
    </location>
    <ligand>
        <name>a divalent metal cation</name>
        <dbReference type="ChEBI" id="CHEBI:60240"/>
        <label>2</label>
        <note>catalytic</note>
    </ligand>
</feature>
<proteinExistence type="inferred from homology"/>
<dbReference type="GO" id="GO:0004239">
    <property type="term" value="F:initiator methionyl aminopeptidase activity"/>
    <property type="evidence" value="ECO:0007669"/>
    <property type="project" value="UniProtKB-EC"/>
</dbReference>
<dbReference type="EC" id="3.4.11.18" evidence="6 7"/>
<dbReference type="RefSeq" id="WP_249102111.1">
    <property type="nucleotide sequence ID" value="NZ_JAMAST010000014.1"/>
</dbReference>
<evidence type="ECO:0000256" key="6">
    <source>
        <dbReference type="HAMAP-Rule" id="MF_01974"/>
    </source>
</evidence>
<feature type="binding site" evidence="6">
    <location>
        <position position="175"/>
    </location>
    <ligand>
        <name>substrate</name>
    </ligand>
</feature>